<dbReference type="InterPro" id="IPR002523">
    <property type="entry name" value="MgTranspt_CorA/ZnTranspt_ZntB"/>
</dbReference>
<keyword evidence="5 6" id="KW-0472">Membrane</keyword>
<dbReference type="InterPro" id="IPR045863">
    <property type="entry name" value="CorA_TM1_TM2"/>
</dbReference>
<evidence type="ECO:0000256" key="1">
    <source>
        <dbReference type="ARBA" id="ARBA00004141"/>
    </source>
</evidence>
<dbReference type="InterPro" id="IPR047199">
    <property type="entry name" value="CorA-like"/>
</dbReference>
<sequence>MRQSYQLQDGTLLACDDDTAPLQLCIAPDAEERAGLRQHFGLDAHALDSALDPDEVSRVEFHPRALFLIWKRPESFSGNANCTFEVSSFGMLLSEHQLLLISSADSLLCGLHPRRDLYQPLDVLMALLLSNIHHYQGHLKVIKLAARELQQRFSQTMHNQHLLQMLGLSESLIYYINAIQSNGSVLSRLRDYGERAGFGAATIAQLDDLMIENEQCIKQAEIYASVLSGLMDARGNLLNANMNEMLRKLTLINVVFLPLNLIAGIGGMSEFSMMTQAIPWWLSYPLFIVSLIGLAGLMLLGLRRLFGSPQTGALNIPARRREQTKR</sequence>
<evidence type="ECO:0000256" key="5">
    <source>
        <dbReference type="ARBA" id="ARBA00023136"/>
    </source>
</evidence>
<dbReference type="Pfam" id="PF01544">
    <property type="entry name" value="CorA"/>
    <property type="match status" value="1"/>
</dbReference>
<dbReference type="EMBL" id="FTMP01000007">
    <property type="protein sequence ID" value="SIQ71792.1"/>
    <property type="molecule type" value="Genomic_DNA"/>
</dbReference>
<reference evidence="7 8" key="1">
    <citation type="submission" date="2017-01" db="EMBL/GenBank/DDBJ databases">
        <authorList>
            <person name="Mah S.A."/>
            <person name="Swanson W.J."/>
            <person name="Moy G.W."/>
            <person name="Vacquier V.D."/>
        </authorList>
    </citation>
    <scope>NUCLEOTIDE SEQUENCE [LARGE SCALE GENOMIC DNA]</scope>
    <source>
        <strain evidence="7 8">RU36E</strain>
    </source>
</reference>
<keyword evidence="4 6" id="KW-1133">Transmembrane helix</keyword>
<name>A0A1N6V1W3_AQUAC</name>
<feature type="transmembrane region" description="Helical" evidence="6">
    <location>
        <begin position="249"/>
        <end position="269"/>
    </location>
</feature>
<evidence type="ECO:0000256" key="6">
    <source>
        <dbReference type="SAM" id="Phobius"/>
    </source>
</evidence>
<evidence type="ECO:0000256" key="2">
    <source>
        <dbReference type="ARBA" id="ARBA00009765"/>
    </source>
</evidence>
<protein>
    <submittedName>
        <fullName evidence="7">Magnesium transporter</fullName>
    </submittedName>
</protein>
<evidence type="ECO:0000256" key="4">
    <source>
        <dbReference type="ARBA" id="ARBA00022989"/>
    </source>
</evidence>
<dbReference type="CDD" id="cd12827">
    <property type="entry name" value="EcCorA_ZntB-like_u2"/>
    <property type="match status" value="1"/>
</dbReference>
<feature type="transmembrane region" description="Helical" evidence="6">
    <location>
        <begin position="281"/>
        <end position="302"/>
    </location>
</feature>
<accession>A0A1N6V1W3</accession>
<comment type="similarity">
    <text evidence="2">Belongs to the CorA metal ion transporter (MIT) (TC 1.A.35) family.</text>
</comment>
<keyword evidence="3 6" id="KW-0812">Transmembrane</keyword>
<dbReference type="Gene3D" id="1.20.58.340">
    <property type="entry name" value="Magnesium transport protein CorA, transmembrane region"/>
    <property type="match status" value="2"/>
</dbReference>
<dbReference type="RefSeq" id="WP_076427719.1">
    <property type="nucleotide sequence ID" value="NZ_FTMP01000007.1"/>
</dbReference>
<evidence type="ECO:0000313" key="7">
    <source>
        <dbReference type="EMBL" id="SIQ71792.1"/>
    </source>
</evidence>
<evidence type="ECO:0000313" key="8">
    <source>
        <dbReference type="Proteomes" id="UP000185841"/>
    </source>
</evidence>
<dbReference type="PANTHER" id="PTHR47891:SF1">
    <property type="entry name" value="CORA-MAGNESIUM AND COBALT TRANSPORTER"/>
    <property type="match status" value="1"/>
</dbReference>
<gene>
    <name evidence="7" type="ORF">SAMN05878282_10771</name>
</gene>
<organism evidence="7 8">
    <name type="scientific">Aquipseudomonas alcaligenes</name>
    <name type="common">Pseudomonas alcaligenes</name>
    <dbReference type="NCBI Taxonomy" id="43263"/>
    <lineage>
        <taxon>Bacteria</taxon>
        <taxon>Pseudomonadati</taxon>
        <taxon>Pseudomonadota</taxon>
        <taxon>Gammaproteobacteria</taxon>
        <taxon>Pseudomonadales</taxon>
        <taxon>Pseudomonadaceae</taxon>
        <taxon>Aquipseudomonas</taxon>
    </lineage>
</organism>
<comment type="subcellular location">
    <subcellularLocation>
        <location evidence="1">Membrane</location>
        <topology evidence="1">Multi-pass membrane protein</topology>
    </subcellularLocation>
</comment>
<dbReference type="Gene3D" id="3.30.460.20">
    <property type="entry name" value="CorA soluble domain-like"/>
    <property type="match status" value="1"/>
</dbReference>
<dbReference type="Proteomes" id="UP000185841">
    <property type="component" value="Unassembled WGS sequence"/>
</dbReference>
<dbReference type="AlphaFoldDB" id="A0A1N6V1W3"/>
<dbReference type="GO" id="GO:0016020">
    <property type="term" value="C:membrane"/>
    <property type="evidence" value="ECO:0007669"/>
    <property type="project" value="UniProtKB-SubCell"/>
</dbReference>
<dbReference type="PANTHER" id="PTHR47891">
    <property type="entry name" value="TRANSPORTER-RELATED"/>
    <property type="match status" value="1"/>
</dbReference>
<dbReference type="GO" id="GO:0046873">
    <property type="term" value="F:metal ion transmembrane transporter activity"/>
    <property type="evidence" value="ECO:0007669"/>
    <property type="project" value="InterPro"/>
</dbReference>
<dbReference type="SUPFAM" id="SSF144083">
    <property type="entry name" value="Magnesium transport protein CorA, transmembrane region"/>
    <property type="match status" value="1"/>
</dbReference>
<evidence type="ECO:0000256" key="3">
    <source>
        <dbReference type="ARBA" id="ARBA00022692"/>
    </source>
</evidence>
<dbReference type="SUPFAM" id="SSF143865">
    <property type="entry name" value="CorA soluble domain-like"/>
    <property type="match status" value="1"/>
</dbReference>
<proteinExistence type="inferred from homology"/>
<dbReference type="InterPro" id="IPR045861">
    <property type="entry name" value="CorA_cytoplasmic_dom"/>
</dbReference>